<dbReference type="Proteomes" id="UP000008952">
    <property type="component" value="Unassembled WGS sequence"/>
</dbReference>
<name>J1JZ37_9HYPH</name>
<dbReference type="Gene3D" id="3.40.50.1820">
    <property type="entry name" value="alpha/beta hydrolase"/>
    <property type="match status" value="1"/>
</dbReference>
<dbReference type="eggNOG" id="COG0400">
    <property type="taxonomic scope" value="Bacteria"/>
</dbReference>
<evidence type="ECO:0008006" key="3">
    <source>
        <dbReference type="Google" id="ProtNLM"/>
    </source>
</evidence>
<dbReference type="EMBL" id="AIMB01000007">
    <property type="protein sequence ID" value="EJF90382.1"/>
    <property type="molecule type" value="Genomic_DNA"/>
</dbReference>
<protein>
    <recommendedName>
        <fullName evidence="3">Phospholipase/carboxylesterase/thioesterase domain-containing protein</fullName>
    </recommendedName>
</protein>
<evidence type="ECO:0000313" key="1">
    <source>
        <dbReference type="EMBL" id="EJF90382.1"/>
    </source>
</evidence>
<dbReference type="OrthoDB" id="9785698at2"/>
<dbReference type="STRING" id="1094558.ME5_00783"/>
<gene>
    <name evidence="1" type="ORF">ME5_00783</name>
</gene>
<dbReference type="InterPro" id="IPR029058">
    <property type="entry name" value="AB_hydrolase_fold"/>
</dbReference>
<evidence type="ECO:0000313" key="2">
    <source>
        <dbReference type="Proteomes" id="UP000008952"/>
    </source>
</evidence>
<dbReference type="AlphaFoldDB" id="J1JZ37"/>
<dbReference type="HOGENOM" id="CLU_049413_6_1_5"/>
<keyword evidence="2" id="KW-1185">Reference proteome</keyword>
<reference evidence="1 2" key="1">
    <citation type="submission" date="2012-03" db="EMBL/GenBank/DDBJ databases">
        <title>The Genome Sequence of Bartonella tamiae Th239.</title>
        <authorList>
            <consortium name="The Broad Institute Genome Sequencing Platform"/>
            <consortium name="The Broad Institute Genome Sequencing Center for Infectious Disease"/>
            <person name="Feldgarden M."/>
            <person name="Kirby J."/>
            <person name="Kosoy M."/>
            <person name="Birtles R."/>
            <person name="Probert W.S."/>
            <person name="Chiaraviglio L."/>
            <person name="Young S.K."/>
            <person name="Zeng Q."/>
            <person name="Gargeya S."/>
            <person name="Fitzgerald M."/>
            <person name="Haas B."/>
            <person name="Abouelleil A."/>
            <person name="Alvarado L."/>
            <person name="Arachchi H.M."/>
            <person name="Berlin A."/>
            <person name="Chapman S.B."/>
            <person name="Gearin G."/>
            <person name="Goldberg J."/>
            <person name="Griggs A."/>
            <person name="Gujja S."/>
            <person name="Hansen M."/>
            <person name="Heiman D."/>
            <person name="Howarth C."/>
            <person name="Larimer J."/>
            <person name="Lui A."/>
            <person name="MacDonald P.J.P."/>
            <person name="McCowen C."/>
            <person name="Montmayeur A."/>
            <person name="Murphy C."/>
            <person name="Neiman D."/>
            <person name="Pearson M."/>
            <person name="Priest M."/>
            <person name="Roberts A."/>
            <person name="Saif S."/>
            <person name="Shea T."/>
            <person name="Sisk P."/>
            <person name="Stolte C."/>
            <person name="Sykes S."/>
            <person name="Wortman J."/>
            <person name="Nusbaum C."/>
            <person name="Birren B."/>
        </authorList>
    </citation>
    <scope>NUCLEOTIDE SEQUENCE [LARGE SCALE GENOMIC DNA]</scope>
    <source>
        <strain evidence="1 2">Th239</strain>
    </source>
</reference>
<accession>J1JZ37</accession>
<proteinExistence type="predicted"/>
<organism evidence="1 2">
    <name type="scientific">Bartonella tamiae Th239</name>
    <dbReference type="NCBI Taxonomy" id="1094558"/>
    <lineage>
        <taxon>Bacteria</taxon>
        <taxon>Pseudomonadati</taxon>
        <taxon>Pseudomonadota</taxon>
        <taxon>Alphaproteobacteria</taxon>
        <taxon>Hyphomicrobiales</taxon>
        <taxon>Bartonellaceae</taxon>
        <taxon>Bartonella</taxon>
    </lineage>
</organism>
<dbReference type="PATRIC" id="fig|1094558.3.peg.859"/>
<dbReference type="SUPFAM" id="SSF53474">
    <property type="entry name" value="alpha/beta-Hydrolases"/>
    <property type="match status" value="1"/>
</dbReference>
<sequence>MCSMTYASHYQKLLSQKEQKNSNSLSYFTVQNYGPNVGSVDNLKSQKSDTLKNQRSMNNNVTKAHSDKIRHHKNFRYRVDTPKHPSGELIVLLHGSGGDDTTLFSFARPLWPNATLLGIRGRFVQDGENRWYRKITATKFDQNQVVDEADAFVDFLMHFVEKGHYDLSQTTFVGYSNGANLLAVIMLENPDLIHRAILMRSMPVLDDMPSENLQKTDVLTISGKNDKIYARYAPVLSSLLRDCGARVDSEMVDADHMIGKEDAAIIRKWIEQKNHNQ</sequence>
<comment type="caution">
    <text evidence="1">The sequence shown here is derived from an EMBL/GenBank/DDBJ whole genome shotgun (WGS) entry which is preliminary data.</text>
</comment>